<evidence type="ECO:0000256" key="1">
    <source>
        <dbReference type="ARBA" id="ARBA00022737"/>
    </source>
</evidence>
<feature type="repeat" description="ANK" evidence="3">
    <location>
        <begin position="524"/>
        <end position="556"/>
    </location>
</feature>
<dbReference type="InterPro" id="IPR036770">
    <property type="entry name" value="Ankyrin_rpt-contain_sf"/>
</dbReference>
<dbReference type="Gene3D" id="1.25.40.20">
    <property type="entry name" value="Ankyrin repeat-containing domain"/>
    <property type="match status" value="6"/>
</dbReference>
<keyword evidence="8" id="KW-1185">Reference proteome</keyword>
<feature type="domain" description="GPI inositol-deacylase winged helix" evidence="5">
    <location>
        <begin position="244"/>
        <end position="318"/>
    </location>
</feature>
<evidence type="ECO:0000256" key="3">
    <source>
        <dbReference type="PROSITE-ProRule" id="PRU00023"/>
    </source>
</evidence>
<feature type="repeat" description="ANK" evidence="3">
    <location>
        <begin position="424"/>
        <end position="456"/>
    </location>
</feature>
<keyword evidence="1" id="KW-0677">Repeat</keyword>
<protein>
    <recommendedName>
        <fullName evidence="9">NACHT domain-containing protein</fullName>
    </recommendedName>
</protein>
<accession>A0ABY6TNC5</accession>
<feature type="repeat" description="ANK" evidence="3">
    <location>
        <begin position="950"/>
        <end position="982"/>
    </location>
</feature>
<dbReference type="Pfam" id="PF12796">
    <property type="entry name" value="Ank_2"/>
    <property type="match status" value="6"/>
</dbReference>
<feature type="repeat" description="ANK" evidence="3">
    <location>
        <begin position="802"/>
        <end position="834"/>
    </location>
</feature>
<dbReference type="Pfam" id="PF00023">
    <property type="entry name" value="Ank"/>
    <property type="match status" value="2"/>
</dbReference>
<feature type="repeat" description="ANK" evidence="3">
    <location>
        <begin position="490"/>
        <end position="522"/>
    </location>
</feature>
<dbReference type="Gene3D" id="3.40.50.300">
    <property type="entry name" value="P-loop containing nucleotide triphosphate hydrolases"/>
    <property type="match status" value="1"/>
</dbReference>
<keyword evidence="2 3" id="KW-0040">ANK repeat</keyword>
<dbReference type="InterPro" id="IPR027417">
    <property type="entry name" value="P-loop_NTPase"/>
</dbReference>
<reference evidence="7 8" key="1">
    <citation type="submission" date="2019-06" db="EMBL/GenBank/DDBJ databases">
        <authorList>
            <person name="Broberg M."/>
        </authorList>
    </citation>
    <scope>NUCLEOTIDE SEQUENCE [LARGE SCALE GENOMIC DNA]</scope>
</reference>
<comment type="caution">
    <text evidence="7">The sequence shown here is derived from an EMBL/GenBank/DDBJ whole genome shotgun (WGS) entry which is preliminary data.</text>
</comment>
<dbReference type="InterPro" id="IPR056884">
    <property type="entry name" value="NPHP3-like_N"/>
</dbReference>
<name>A0ABY6TNC5_BIOOC</name>
<feature type="repeat" description="ANK" evidence="3">
    <location>
        <begin position="1021"/>
        <end position="1053"/>
    </location>
</feature>
<evidence type="ECO:0000259" key="6">
    <source>
        <dbReference type="Pfam" id="PF24883"/>
    </source>
</evidence>
<dbReference type="InterPro" id="IPR002110">
    <property type="entry name" value="Ankyrin_rpt"/>
</dbReference>
<evidence type="ECO:0008006" key="9">
    <source>
        <dbReference type="Google" id="ProtNLM"/>
    </source>
</evidence>
<feature type="repeat" description="ANK" evidence="3">
    <location>
        <begin position="636"/>
        <end position="668"/>
    </location>
</feature>
<feature type="repeat" description="ANK" evidence="3">
    <location>
        <begin position="669"/>
        <end position="701"/>
    </location>
</feature>
<feature type="domain" description="Nephrocystin 3-like N-terminal" evidence="6">
    <location>
        <begin position="6"/>
        <end position="131"/>
    </location>
</feature>
<evidence type="ECO:0000313" key="7">
    <source>
        <dbReference type="EMBL" id="VUC20102.1"/>
    </source>
</evidence>
<feature type="repeat" description="ANK" evidence="3">
    <location>
        <begin position="769"/>
        <end position="801"/>
    </location>
</feature>
<dbReference type="SMART" id="SM00248">
    <property type="entry name" value="ANK"/>
    <property type="match status" value="16"/>
</dbReference>
<organism evidence="7 8">
    <name type="scientific">Bionectria ochroleuca</name>
    <name type="common">Gliocladium roseum</name>
    <dbReference type="NCBI Taxonomy" id="29856"/>
    <lineage>
        <taxon>Eukaryota</taxon>
        <taxon>Fungi</taxon>
        <taxon>Dikarya</taxon>
        <taxon>Ascomycota</taxon>
        <taxon>Pezizomycotina</taxon>
        <taxon>Sordariomycetes</taxon>
        <taxon>Hypocreomycetidae</taxon>
        <taxon>Hypocreales</taxon>
        <taxon>Bionectriaceae</taxon>
        <taxon>Clonostachys</taxon>
    </lineage>
</organism>
<feature type="repeat" description="ANK" evidence="3">
    <location>
        <begin position="603"/>
        <end position="635"/>
    </location>
</feature>
<dbReference type="EMBL" id="CABFNS010000064">
    <property type="protein sequence ID" value="VUC20102.1"/>
    <property type="molecule type" value="Genomic_DNA"/>
</dbReference>
<feature type="repeat" description="ANK" evidence="3">
    <location>
        <begin position="1055"/>
        <end position="1087"/>
    </location>
</feature>
<sequence length="1116" mass="124381">MAVYRSMVVDWLETQYQGTPFAVLYLYCSYKEEEVQTPQNMIGSLLKQIVQKKAALSDDVRSLYKKHLEKKTNPKLDELTRLLIQEAKTRSLVFVVVDALDECPERGNTRSRLLAEIQKLPQNARILITSRHSPKLEESFDQVPHIDIRATDEDVKLYIEARTEERRSLAKHVRSDPALLEQITANVVKKSQGMFLLAQLHMDSLAKKLTRREVRTALGILPKELDETYEQTMQRIQNQDEGQAALAHKVLYWISCSLRPLTTAELRHALAVEPGDEDLDEDGLYETELMVSVCAGLVTINEENNQIRLVHYTTQSYFERTRIAWFPDAASVIARTCLTYLSFSRFGEKYCSNKEELRARLDKYPFLGYAATYWGDHVRDTVKDDVSELALEFLSNNISILSTNQVVSAARWGPMWYTIEGQVRNLSRLHAAASFGLVDIARKLLEDGASVNAMTDWDETPLHLAAEGGHVEMVRLLLEAGAKIAPENFAPDTPLHMAAREGNTSVVEALIDAGADCNDSRMPLGKSPLHLAAEHGHIDVARILIERGADINQKDLISKWDNRRSDGEGYGWTALNRAAKQGHSSLVLLLLDSGADISTTNKDGETALHGASLAGHTELVELLILRGIDISSQNERGQTALHYAACEGQVEIVQTLLENNADVLTEDWRGQTAVNEAAAQGHERVLEMLLESAGKGNETERWLATAHLHSAIDRADQGEVKLLLETGADPNTYSHKGLPLLHLAVGRENVDVLQLLLDNEANVNVKEDYDRTPLHWAASKGCDVGLQLLLEHGCDIKAIDHNGATPLHMAAGYGSVSVVKQLLDNGARLDAKDRTGKTALAWVFYPSLSRYYTLMIRHDDDEDDDDHPAGQPRKDEEREKKQRQKEKQRAEDRLAVLDFLIENGADLKASAPDWRTYLLLASEYDQGITGLALRRRLLESGIDVSAQSDEGTSALYLATWHGHQEVVRLLLDHGADVHQATKDSRFIEGSTALHEAARQRSEEIARLLIDAGADVQAADENGRTALHVAVTYSSEAVVDLLLARGVDINAHYGEEKETILHHAVYTMNIAMMQHLLQKGARIDATEADGMTALDCAEIIEHEAMIFFLRRYISAAV</sequence>
<dbReference type="SUPFAM" id="SSF48403">
    <property type="entry name" value="Ankyrin repeat"/>
    <property type="match status" value="3"/>
</dbReference>
<feature type="repeat" description="ANK" evidence="3">
    <location>
        <begin position="457"/>
        <end position="489"/>
    </location>
</feature>
<feature type="repeat" description="ANK" evidence="3">
    <location>
        <begin position="988"/>
        <end position="1020"/>
    </location>
</feature>
<dbReference type="PRINTS" id="PR01415">
    <property type="entry name" value="ANKYRIN"/>
</dbReference>
<feature type="repeat" description="ANK" evidence="3">
    <location>
        <begin position="570"/>
        <end position="602"/>
    </location>
</feature>
<gene>
    <name evidence="7" type="ORF">CLO192961_LOCUS11884</name>
</gene>
<evidence type="ECO:0000259" key="5">
    <source>
        <dbReference type="Pfam" id="PF22939"/>
    </source>
</evidence>
<dbReference type="Pfam" id="PF22939">
    <property type="entry name" value="WHD_GPIID"/>
    <property type="match status" value="1"/>
</dbReference>
<feature type="repeat" description="ANK" evidence="3">
    <location>
        <begin position="736"/>
        <end position="768"/>
    </location>
</feature>
<dbReference type="SUPFAM" id="SSF52540">
    <property type="entry name" value="P-loop containing nucleoside triphosphate hydrolases"/>
    <property type="match status" value="1"/>
</dbReference>
<dbReference type="PANTHER" id="PTHR24178">
    <property type="entry name" value="MOLTING PROTEIN MLT-4"/>
    <property type="match status" value="1"/>
</dbReference>
<proteinExistence type="predicted"/>
<dbReference type="PROSITE" id="PS50088">
    <property type="entry name" value="ANK_REPEAT"/>
    <property type="match status" value="15"/>
</dbReference>
<dbReference type="InterPro" id="IPR054471">
    <property type="entry name" value="GPIID_WHD"/>
</dbReference>
<evidence type="ECO:0000256" key="4">
    <source>
        <dbReference type="SAM" id="MobiDB-lite"/>
    </source>
</evidence>
<evidence type="ECO:0000256" key="2">
    <source>
        <dbReference type="ARBA" id="ARBA00023043"/>
    </source>
</evidence>
<evidence type="ECO:0000313" key="8">
    <source>
        <dbReference type="Proteomes" id="UP000766486"/>
    </source>
</evidence>
<dbReference type="PROSITE" id="PS50297">
    <property type="entry name" value="ANK_REP_REGION"/>
    <property type="match status" value="14"/>
</dbReference>
<feature type="compositionally biased region" description="Basic and acidic residues" evidence="4">
    <location>
        <begin position="872"/>
        <end position="889"/>
    </location>
</feature>
<dbReference type="PANTHER" id="PTHR24178:SF9">
    <property type="entry name" value="ANK_REP_REGION DOMAIN-CONTAINING PROTEIN"/>
    <property type="match status" value="1"/>
</dbReference>
<dbReference type="Proteomes" id="UP000766486">
    <property type="component" value="Unassembled WGS sequence"/>
</dbReference>
<dbReference type="Pfam" id="PF24883">
    <property type="entry name" value="NPHP3_N"/>
    <property type="match status" value="1"/>
</dbReference>
<feature type="region of interest" description="Disordered" evidence="4">
    <location>
        <begin position="859"/>
        <end position="889"/>
    </location>
</feature>